<feature type="transmembrane region" description="Helical" evidence="5">
    <location>
        <begin position="204"/>
        <end position="231"/>
    </location>
</feature>
<dbReference type="InterPro" id="IPR000276">
    <property type="entry name" value="GPCR_Rhodpsn"/>
</dbReference>
<dbReference type="PANTHER" id="PTHR47023:SF1">
    <property type="entry name" value="SEX PEPTIDE RECEPTOR"/>
    <property type="match status" value="1"/>
</dbReference>
<name>A0AAN8GC04_PATCE</name>
<evidence type="ECO:0000256" key="2">
    <source>
        <dbReference type="ARBA" id="ARBA00022692"/>
    </source>
</evidence>
<keyword evidence="8" id="KW-1185">Reference proteome</keyword>
<evidence type="ECO:0000259" key="6">
    <source>
        <dbReference type="PROSITE" id="PS50262"/>
    </source>
</evidence>
<comment type="caution">
    <text evidence="7">The sequence shown here is derived from an EMBL/GenBank/DDBJ whole genome shotgun (WGS) entry which is preliminary data.</text>
</comment>
<feature type="transmembrane region" description="Helical" evidence="5">
    <location>
        <begin position="151"/>
        <end position="171"/>
    </location>
</feature>
<comment type="subcellular location">
    <subcellularLocation>
        <location evidence="1">Membrane</location>
    </subcellularLocation>
</comment>
<reference evidence="7 8" key="1">
    <citation type="submission" date="2024-01" db="EMBL/GenBank/DDBJ databases">
        <title>The genome of the rayed Mediterranean limpet Patella caerulea (Linnaeus, 1758).</title>
        <authorList>
            <person name="Anh-Thu Weber A."/>
            <person name="Halstead-Nussloch G."/>
        </authorList>
    </citation>
    <scope>NUCLEOTIDE SEQUENCE [LARGE SCALE GENOMIC DNA]</scope>
    <source>
        <strain evidence="7">AATW-2023a</strain>
        <tissue evidence="7">Whole specimen</tissue>
    </source>
</reference>
<accession>A0AAN8GC04</accession>
<feature type="transmembrane region" description="Helical" evidence="5">
    <location>
        <begin position="69"/>
        <end position="92"/>
    </location>
</feature>
<keyword evidence="3 5" id="KW-1133">Transmembrane helix</keyword>
<dbReference type="Gene3D" id="1.20.1070.10">
    <property type="entry name" value="Rhodopsin 7-helix transmembrane proteins"/>
    <property type="match status" value="1"/>
</dbReference>
<dbReference type="PROSITE" id="PS50262">
    <property type="entry name" value="G_PROTEIN_RECEP_F1_2"/>
    <property type="match status" value="1"/>
</dbReference>
<dbReference type="CDD" id="cd14978">
    <property type="entry name" value="7tmA_FMRFamide_R-like"/>
    <property type="match status" value="1"/>
</dbReference>
<protein>
    <recommendedName>
        <fullName evidence="6">G-protein coupled receptors family 1 profile domain-containing protein</fullName>
    </recommendedName>
</protein>
<dbReference type="PANTHER" id="PTHR47023">
    <property type="entry name" value="SEX PEPTIDE RECEPTOR"/>
    <property type="match status" value="1"/>
</dbReference>
<feature type="transmembrane region" description="Helical" evidence="5">
    <location>
        <begin position="302"/>
        <end position="322"/>
    </location>
</feature>
<dbReference type="PRINTS" id="PR00237">
    <property type="entry name" value="GPCRRHODOPSN"/>
</dbReference>
<feature type="transmembrane region" description="Helical" evidence="5">
    <location>
        <begin position="257"/>
        <end position="282"/>
    </location>
</feature>
<feature type="domain" description="G-protein coupled receptors family 1 profile" evidence="6">
    <location>
        <begin position="48"/>
        <end position="319"/>
    </location>
</feature>
<dbReference type="Pfam" id="PF00001">
    <property type="entry name" value="7tm_1"/>
    <property type="match status" value="1"/>
</dbReference>
<evidence type="ECO:0000313" key="7">
    <source>
        <dbReference type="EMBL" id="KAK6166751.1"/>
    </source>
</evidence>
<feature type="transmembrane region" description="Helical" evidence="5">
    <location>
        <begin position="37"/>
        <end position="57"/>
    </location>
</feature>
<dbReference type="InterPro" id="IPR017452">
    <property type="entry name" value="GPCR_Rhodpsn_7TM"/>
</dbReference>
<dbReference type="Proteomes" id="UP001347796">
    <property type="component" value="Unassembled WGS sequence"/>
</dbReference>
<dbReference type="EMBL" id="JAZGQO010000021">
    <property type="protein sequence ID" value="KAK6166751.1"/>
    <property type="molecule type" value="Genomic_DNA"/>
</dbReference>
<dbReference type="AlphaFoldDB" id="A0AAN8GC04"/>
<dbReference type="GO" id="GO:0004930">
    <property type="term" value="F:G protein-coupled receptor activity"/>
    <property type="evidence" value="ECO:0007669"/>
    <property type="project" value="InterPro"/>
</dbReference>
<sequence length="376" mass="43068">MEGNYTNVIYQNEDEEDRVMFGSDFIVGIQVILEGHVQFYSTIILIAMDSLFVFVLLQKHMWSATSFLLSAIAVFDSIAAITCIPTALYIFLKDLNKPVPYGWCGFLYYKHVLQVTFHSASIWLTVVLGVFRYISVCYPFKATYWCTMRRAVIASSTSVFMAITINTPHWFVAVIQPMEYTNRNTSINGCLIINQWTSDVQTLIVLNIFLMCVDQLLPYLLLMGITCQLVFTMKSQSQRRAELGSRNTSTGTNTSSAMLLVILVAFLLVEIPFFIFTLWFIINKYINKNREFSPISYGDLWVITYTAVIISSTSNFCIHCCIGTKFRRTLKRLFPVSHKFGFCKNQVELVGVKNSENTHHIREAQDFELTKFSTAF</sequence>
<dbReference type="InterPro" id="IPR053071">
    <property type="entry name" value="GPCR1-related_rcpt"/>
</dbReference>
<evidence type="ECO:0000256" key="4">
    <source>
        <dbReference type="ARBA" id="ARBA00023136"/>
    </source>
</evidence>
<dbReference type="GO" id="GO:0016020">
    <property type="term" value="C:membrane"/>
    <property type="evidence" value="ECO:0007669"/>
    <property type="project" value="UniProtKB-SubCell"/>
</dbReference>
<gene>
    <name evidence="7" type="ORF">SNE40_023377</name>
</gene>
<keyword evidence="4 5" id="KW-0472">Membrane</keyword>
<evidence type="ECO:0000313" key="8">
    <source>
        <dbReference type="Proteomes" id="UP001347796"/>
    </source>
</evidence>
<dbReference type="SUPFAM" id="SSF81321">
    <property type="entry name" value="Family A G protein-coupled receptor-like"/>
    <property type="match status" value="1"/>
</dbReference>
<keyword evidence="2 5" id="KW-0812">Transmembrane</keyword>
<proteinExistence type="predicted"/>
<evidence type="ECO:0000256" key="3">
    <source>
        <dbReference type="ARBA" id="ARBA00022989"/>
    </source>
</evidence>
<feature type="transmembrane region" description="Helical" evidence="5">
    <location>
        <begin position="112"/>
        <end position="131"/>
    </location>
</feature>
<organism evidence="7 8">
    <name type="scientific">Patella caerulea</name>
    <name type="common">Rayed Mediterranean limpet</name>
    <dbReference type="NCBI Taxonomy" id="87958"/>
    <lineage>
        <taxon>Eukaryota</taxon>
        <taxon>Metazoa</taxon>
        <taxon>Spiralia</taxon>
        <taxon>Lophotrochozoa</taxon>
        <taxon>Mollusca</taxon>
        <taxon>Gastropoda</taxon>
        <taxon>Patellogastropoda</taxon>
        <taxon>Patelloidea</taxon>
        <taxon>Patellidae</taxon>
        <taxon>Patella</taxon>
    </lineage>
</organism>
<evidence type="ECO:0000256" key="5">
    <source>
        <dbReference type="SAM" id="Phobius"/>
    </source>
</evidence>
<evidence type="ECO:0000256" key="1">
    <source>
        <dbReference type="ARBA" id="ARBA00004370"/>
    </source>
</evidence>